<dbReference type="Gene3D" id="3.30.70.330">
    <property type="match status" value="1"/>
</dbReference>
<dbReference type="PROSITE" id="PS51472">
    <property type="entry name" value="RRM_NUP35"/>
    <property type="match status" value="1"/>
</dbReference>
<dbReference type="InterPro" id="IPR007846">
    <property type="entry name" value="RRM_NUP35_dom"/>
</dbReference>
<accession>A0A9Q0RAI4</accession>
<keyword evidence="1" id="KW-0509">mRNA transport</keyword>
<sequence>MQFTRQGFSHKPNELTQQHGASPQKTTYVPSFLAPFSPQVESQQKPLQQQQTPFLNKIKGNPNNKTPLHTPLDIPKTNFPTNPRPISSNRLIKSSLKKMSPPPTKSVYDEMEESNQNDFFFSNSKNSMRSTPINPMRNIHEKFMDTDDSEMNNFSPQTNFNSNLRSQNFDSFINQNENDNENDNENENDNDNTNLTQNQIYDMNQDDSDTWIVVFGINGNEIENILQFIQQFWQLEDYLPGEGNWIRIKFTNSKSAYLALQKGFLLLDSSTIIGFAPLDILSQIQQNNQPLIEPFSQQKPNHFSNNQNNQQIYKQNKTAQKKDKGKGKGIIETIADIFFGV</sequence>
<keyword evidence="1" id="KW-0539">Nucleus</keyword>
<gene>
    <name evidence="4" type="ORF">M0811_01538</name>
</gene>
<evidence type="ECO:0000313" key="4">
    <source>
        <dbReference type="EMBL" id="KAJ5072523.1"/>
    </source>
</evidence>
<reference evidence="4" key="1">
    <citation type="submission" date="2022-10" db="EMBL/GenBank/DDBJ databases">
        <title>Novel sulphate-reducing endosymbionts in the free-living metamonad Anaeramoeba.</title>
        <authorList>
            <person name="Jerlstrom-Hultqvist J."/>
            <person name="Cepicka I."/>
            <person name="Gallot-Lavallee L."/>
            <person name="Salas-Leiva D."/>
            <person name="Curtis B.A."/>
            <person name="Zahonova K."/>
            <person name="Pipaliya S."/>
            <person name="Dacks J."/>
            <person name="Roger A.J."/>
        </authorList>
    </citation>
    <scope>NUCLEOTIDE SEQUENCE</scope>
    <source>
        <strain evidence="4">BMAN</strain>
    </source>
</reference>
<dbReference type="Pfam" id="PF05172">
    <property type="entry name" value="RRM_Nup35"/>
    <property type="match status" value="1"/>
</dbReference>
<proteinExistence type="predicted"/>
<keyword evidence="1" id="KW-0653">Protein transport</keyword>
<dbReference type="GO" id="GO:0051028">
    <property type="term" value="P:mRNA transport"/>
    <property type="evidence" value="ECO:0007669"/>
    <property type="project" value="UniProtKB-UniRule"/>
</dbReference>
<protein>
    <submittedName>
        <fullName evidence="4">Nucleoporin nup35</fullName>
    </submittedName>
</protein>
<dbReference type="AlphaFoldDB" id="A0A9Q0RAI4"/>
<keyword evidence="1" id="KW-0811">Translocation</keyword>
<feature type="domain" description="RRM Nup35-type" evidence="3">
    <location>
        <begin position="206"/>
        <end position="285"/>
    </location>
</feature>
<feature type="region of interest" description="Disordered" evidence="2">
    <location>
        <begin position="1"/>
        <end position="29"/>
    </location>
</feature>
<dbReference type="InterPro" id="IPR012677">
    <property type="entry name" value="Nucleotide-bd_a/b_plait_sf"/>
</dbReference>
<comment type="caution">
    <text evidence="4">The sequence shown here is derived from an EMBL/GenBank/DDBJ whole genome shotgun (WGS) entry which is preliminary data.</text>
</comment>
<evidence type="ECO:0000256" key="2">
    <source>
        <dbReference type="SAM" id="MobiDB-lite"/>
    </source>
</evidence>
<feature type="compositionally biased region" description="Acidic residues" evidence="2">
    <location>
        <begin position="178"/>
        <end position="190"/>
    </location>
</feature>
<keyword evidence="1" id="KW-0906">Nuclear pore complex</keyword>
<dbReference type="GO" id="GO:0005643">
    <property type="term" value="C:nuclear pore"/>
    <property type="evidence" value="ECO:0007669"/>
    <property type="project" value="UniProtKB-UniRule"/>
</dbReference>
<feature type="compositionally biased region" description="Polar residues" evidence="2">
    <location>
        <begin position="14"/>
        <end position="29"/>
    </location>
</feature>
<feature type="region of interest" description="Disordered" evidence="2">
    <location>
        <begin position="59"/>
        <end position="88"/>
    </location>
</feature>
<evidence type="ECO:0000313" key="5">
    <source>
        <dbReference type="Proteomes" id="UP001149090"/>
    </source>
</evidence>
<organism evidence="4 5">
    <name type="scientific">Anaeramoeba ignava</name>
    <name type="common">Anaerobic marine amoeba</name>
    <dbReference type="NCBI Taxonomy" id="1746090"/>
    <lineage>
        <taxon>Eukaryota</taxon>
        <taxon>Metamonada</taxon>
        <taxon>Anaeramoebidae</taxon>
        <taxon>Anaeramoeba</taxon>
    </lineage>
</organism>
<evidence type="ECO:0000259" key="3">
    <source>
        <dbReference type="PROSITE" id="PS51472"/>
    </source>
</evidence>
<keyword evidence="5" id="KW-1185">Reference proteome</keyword>
<dbReference type="Proteomes" id="UP001149090">
    <property type="component" value="Unassembled WGS sequence"/>
</dbReference>
<name>A0A9Q0RAI4_ANAIG</name>
<dbReference type="EMBL" id="JAPDFW010000081">
    <property type="protein sequence ID" value="KAJ5072523.1"/>
    <property type="molecule type" value="Genomic_DNA"/>
</dbReference>
<feature type="compositionally biased region" description="Polar residues" evidence="2">
    <location>
        <begin position="78"/>
        <end position="88"/>
    </location>
</feature>
<keyword evidence="1" id="KW-0813">Transport</keyword>
<evidence type="ECO:0000256" key="1">
    <source>
        <dbReference type="PROSITE-ProRule" id="PRU00804"/>
    </source>
</evidence>
<feature type="region of interest" description="Disordered" evidence="2">
    <location>
        <begin position="173"/>
        <end position="195"/>
    </location>
</feature>